<dbReference type="SUPFAM" id="SSF117281">
    <property type="entry name" value="Kelch motif"/>
    <property type="match status" value="1"/>
</dbReference>
<accession>A0AAJ0LVA4</accession>
<dbReference type="PANTHER" id="PTHR45632">
    <property type="entry name" value="LD33804P"/>
    <property type="match status" value="1"/>
</dbReference>
<dbReference type="PANTHER" id="PTHR45632:SF24">
    <property type="entry name" value="GALACTOSE OXIDASE"/>
    <property type="match status" value="1"/>
</dbReference>
<comment type="caution">
    <text evidence="2">The sequence shown here is derived from an EMBL/GenBank/DDBJ whole genome shotgun (WGS) entry which is preliminary data.</text>
</comment>
<keyword evidence="1" id="KW-0732">Signal</keyword>
<feature type="chain" id="PRO_5042617328" description="Galactose oxidase" evidence="1">
    <location>
        <begin position="25"/>
        <end position="357"/>
    </location>
</feature>
<dbReference type="Pfam" id="PF24681">
    <property type="entry name" value="Kelch_KLHDC2_KLHL20_DRC7"/>
    <property type="match status" value="1"/>
</dbReference>
<protein>
    <recommendedName>
        <fullName evidence="4">Galactose oxidase</fullName>
    </recommendedName>
</protein>
<dbReference type="InterPro" id="IPR015915">
    <property type="entry name" value="Kelch-typ_b-propeller"/>
</dbReference>
<evidence type="ECO:0008006" key="4">
    <source>
        <dbReference type="Google" id="ProtNLM"/>
    </source>
</evidence>
<evidence type="ECO:0000256" key="1">
    <source>
        <dbReference type="SAM" id="SignalP"/>
    </source>
</evidence>
<dbReference type="SMART" id="SM00612">
    <property type="entry name" value="Kelch"/>
    <property type="match status" value="3"/>
</dbReference>
<gene>
    <name evidence="2" type="ORF">LTR09_002292</name>
</gene>
<dbReference type="EMBL" id="JAWDJX010000005">
    <property type="protein sequence ID" value="KAK3056499.1"/>
    <property type="molecule type" value="Genomic_DNA"/>
</dbReference>
<keyword evidence="3" id="KW-1185">Reference proteome</keyword>
<dbReference type="Gene3D" id="2.120.10.80">
    <property type="entry name" value="Kelch-type beta propeller"/>
    <property type="match status" value="2"/>
</dbReference>
<reference evidence="2" key="1">
    <citation type="submission" date="2023-04" db="EMBL/GenBank/DDBJ databases">
        <title>Black Yeasts Isolated from many extreme environments.</title>
        <authorList>
            <person name="Coleine C."/>
            <person name="Stajich J.E."/>
            <person name="Selbmann L."/>
        </authorList>
    </citation>
    <scope>NUCLEOTIDE SEQUENCE</scope>
    <source>
        <strain evidence="2">CCFEE 5312</strain>
    </source>
</reference>
<dbReference type="Proteomes" id="UP001271007">
    <property type="component" value="Unassembled WGS sequence"/>
</dbReference>
<name>A0AAJ0LVA4_9PEZI</name>
<dbReference type="InterPro" id="IPR006652">
    <property type="entry name" value="Kelch_1"/>
</dbReference>
<dbReference type="AlphaFoldDB" id="A0AAJ0LVA4"/>
<proteinExistence type="predicted"/>
<evidence type="ECO:0000313" key="3">
    <source>
        <dbReference type="Proteomes" id="UP001271007"/>
    </source>
</evidence>
<evidence type="ECO:0000313" key="2">
    <source>
        <dbReference type="EMBL" id="KAK3056499.1"/>
    </source>
</evidence>
<organism evidence="2 3">
    <name type="scientific">Extremus antarcticus</name>
    <dbReference type="NCBI Taxonomy" id="702011"/>
    <lineage>
        <taxon>Eukaryota</taxon>
        <taxon>Fungi</taxon>
        <taxon>Dikarya</taxon>
        <taxon>Ascomycota</taxon>
        <taxon>Pezizomycotina</taxon>
        <taxon>Dothideomycetes</taxon>
        <taxon>Dothideomycetidae</taxon>
        <taxon>Mycosphaerellales</taxon>
        <taxon>Extremaceae</taxon>
        <taxon>Extremus</taxon>
    </lineage>
</organism>
<sequence length="357" mass="38125">MIFSQVVAFSAILNLFCIATIASSSCQPNTWLNLTSLPSPRQEHTTVAIKDETIAVIGGITSNTFTTTDLMQLYDVASDTWRTGSPVPYRVNHPNAAVVGGEIYLLGGLIDGPGTSNGSINFVASGKCYKYIPTSDTWVQLEAMPSGTERGSAVIGVRGEMVYLAGGMSVLQNTYQDSLTTVTAFNTTSGKWQRLPPAAANIPHGRQHAVGSVLGDVFYVLGGRWFGQMNVRGTVFELNLKNQSAGWRTSLGHMLVPRGGLCGDVIGSTYYTFGGEGNPNSLSGVFNETEAFDVSTQRWTELMPMAVPRHGTHAAAIGNRVYIPGGGLQQDGKPVVTNGSVLFSNPSAHFDVYCVEI</sequence>
<feature type="signal peptide" evidence="1">
    <location>
        <begin position="1"/>
        <end position="24"/>
    </location>
</feature>